<sequence length="26" mass="3000">MIHCCVNMRCRFVNINKIATCNSNLT</sequence>
<name>A0A0E9UUV1_ANGAN</name>
<organism evidence="1">
    <name type="scientific">Anguilla anguilla</name>
    <name type="common">European freshwater eel</name>
    <name type="synonym">Muraena anguilla</name>
    <dbReference type="NCBI Taxonomy" id="7936"/>
    <lineage>
        <taxon>Eukaryota</taxon>
        <taxon>Metazoa</taxon>
        <taxon>Chordata</taxon>
        <taxon>Craniata</taxon>
        <taxon>Vertebrata</taxon>
        <taxon>Euteleostomi</taxon>
        <taxon>Actinopterygii</taxon>
        <taxon>Neopterygii</taxon>
        <taxon>Teleostei</taxon>
        <taxon>Anguilliformes</taxon>
        <taxon>Anguillidae</taxon>
        <taxon>Anguilla</taxon>
    </lineage>
</organism>
<accession>A0A0E9UUV1</accession>
<dbReference type="EMBL" id="GBXM01034289">
    <property type="protein sequence ID" value="JAH74288.1"/>
    <property type="molecule type" value="Transcribed_RNA"/>
</dbReference>
<dbReference type="EMBL" id="GBXM01039046">
    <property type="protein sequence ID" value="JAH69531.1"/>
    <property type="molecule type" value="Transcribed_RNA"/>
</dbReference>
<proteinExistence type="predicted"/>
<evidence type="ECO:0000313" key="1">
    <source>
        <dbReference type="EMBL" id="JAH69531.1"/>
    </source>
</evidence>
<protein>
    <submittedName>
        <fullName evidence="1">Uncharacterized protein</fullName>
    </submittedName>
</protein>
<reference evidence="1" key="1">
    <citation type="submission" date="2014-11" db="EMBL/GenBank/DDBJ databases">
        <authorList>
            <person name="Amaro Gonzalez C."/>
        </authorList>
    </citation>
    <scope>NUCLEOTIDE SEQUENCE</scope>
</reference>
<dbReference type="AlphaFoldDB" id="A0A0E9UUV1"/>
<reference evidence="1" key="2">
    <citation type="journal article" date="2015" name="Fish Shellfish Immunol.">
        <title>Early steps in the European eel (Anguilla anguilla)-Vibrio vulnificus interaction in the gills: Role of the RtxA13 toxin.</title>
        <authorList>
            <person name="Callol A."/>
            <person name="Pajuelo D."/>
            <person name="Ebbesson L."/>
            <person name="Teles M."/>
            <person name="MacKenzie S."/>
            <person name="Amaro C."/>
        </authorList>
    </citation>
    <scope>NUCLEOTIDE SEQUENCE</scope>
</reference>